<keyword evidence="1" id="KW-0378">Hydrolase</keyword>
<dbReference type="InterPro" id="IPR038718">
    <property type="entry name" value="SNF2-like_sf"/>
</dbReference>
<gene>
    <name evidence="2" type="ORF">F0P96_00035</name>
</gene>
<dbReference type="SMART" id="SM00490">
    <property type="entry name" value="HELICc"/>
    <property type="match status" value="1"/>
</dbReference>
<dbReference type="CDD" id="cd18793">
    <property type="entry name" value="SF2_C_SNF"/>
    <property type="match status" value="1"/>
</dbReference>
<organism evidence="2 3">
    <name type="scientific">Hymenobacter busanensis</name>
    <dbReference type="NCBI Taxonomy" id="2607656"/>
    <lineage>
        <taxon>Bacteria</taxon>
        <taxon>Pseudomonadati</taxon>
        <taxon>Bacteroidota</taxon>
        <taxon>Cytophagia</taxon>
        <taxon>Cytophagales</taxon>
        <taxon>Hymenobacteraceae</taxon>
        <taxon>Hymenobacter</taxon>
    </lineage>
</organism>
<keyword evidence="2" id="KW-0347">Helicase</keyword>
<accession>A0A7L4ZW04</accession>
<dbReference type="PROSITE" id="PS51192">
    <property type="entry name" value="HELICASE_ATP_BIND_1"/>
    <property type="match status" value="1"/>
</dbReference>
<comment type="caution">
    <text evidence="2">The sequence shown here is derived from an EMBL/GenBank/DDBJ whole genome shotgun (WGS) entry which is preliminary data.</text>
</comment>
<dbReference type="Proteomes" id="UP000326380">
    <property type="component" value="Unassembled WGS sequence"/>
</dbReference>
<evidence type="ECO:0000313" key="3">
    <source>
        <dbReference type="Proteomes" id="UP000326380"/>
    </source>
</evidence>
<protein>
    <submittedName>
        <fullName evidence="2">ATP-dependent helicase</fullName>
    </submittedName>
</protein>
<sequence>MGRHITRLPQRLSLPGGRPGALPTLLPVPLPDSSAQNAAPAHPHRYLLPGAAVPTLTSTIVARHCGGALPAADIRTLAAIQPETLELNEGTFTSTAASASQLPFPAVVVQQLEPGLLLACACAAPKTTLCEHQALVLLSILQRKELRLFFDAPARQAFLQATARDYGLEHAPDLDAHFALTYARPGTVTAAPRQADLYPVTDATKHALVEQLRPGKRAPQLPVDETRTLLILARHRYYGHLTLQLAEAAVTATGKVKNPVSVRNPLDGIWQLEQPDEVKFYTGVARFQHHYDDGRTPAALDALRAVVRNPAQLPVYAHDAAVSDKITAQSIRPVELRHAPLDVRLQVTQQGEYYAVSGQLLLHDLPLELKSLAVRYEYFVAVREVLYLLDNVHLWRVIDFFQKRNNTLLIHQSKFAEFQRDVLAHLENRLHINYGYLRPATPAQRQELGFAAPPELLLYLSDAGAHVELLPVMRYGPKEISILSRRQLYVTDELGRAFVLERDADAENRFLAALLRHYPAFQEQLSEEALYVPKTLFLQEDWFLAAFDDWRNLGITILGFNQLKRNTLNPYRAQVTVRVSGDTNWFDTELTVRFGKQQAALRHLHRAIRNRSRYVQLDDGTRGILPQEWVEKFAAYFAAGEVVDDRIRTPSISFATLAELYDPTALTPETRAQLAHYQAAVADFAGIEAVPVPAGLRATLREYQRQGLNWLNFLDTFGFGGCLADDMGLGKTVQVLAFLLHLRGQGRTGASLVVVPTSLVFNWQAEVEKFAPSLRVHVLHGAARRPDAQAFASADIVLTTYNTMLADIRWLKDYAFDYVFLDEAQAIKNPDSQRYKAARLLQARNRVVLTGTPVENNTYDLYGQLSFACPGLLGSRQHFHDQYAAPIDKFKDTQRVRQLQQKISPFVLRRTKGQVARELPDKTEMVLYCEMGAEQRRVYEACRQDFRAKLLGQSEETATKSRLHLLQGLTRLRQICNAPALLPEEADFGPTSAKLEVVLEEIETRAPQHKILVFSQFVKMLDLIRAELRQRGIAHEYLTGQTRNRAAAVAAFQERDDVRVFLVSLKAGGTGLNLTAADYVYLVDPWWNPAVENQAIDRSHRIGQTRKVVAVRLICPNTIEDKIMKLQEGKRELAHELIRTDADLVKALTQQELLELFS</sequence>
<dbReference type="InterPro" id="IPR013663">
    <property type="entry name" value="Helicase_SWF/SNF/SWI_bac"/>
</dbReference>
<dbReference type="GO" id="GO:0004386">
    <property type="term" value="F:helicase activity"/>
    <property type="evidence" value="ECO:0007669"/>
    <property type="project" value="UniProtKB-KW"/>
</dbReference>
<dbReference type="Gene3D" id="3.40.50.300">
    <property type="entry name" value="P-loop containing nucleotide triphosphate hydrolases"/>
    <property type="match status" value="1"/>
</dbReference>
<dbReference type="EMBL" id="VTWU01000001">
    <property type="protein sequence ID" value="KAA9339064.1"/>
    <property type="molecule type" value="Genomic_DNA"/>
</dbReference>
<name>A0A7L4ZW04_9BACT</name>
<proteinExistence type="predicted"/>
<keyword evidence="2" id="KW-0547">Nucleotide-binding</keyword>
<dbReference type="InterPro" id="IPR001650">
    <property type="entry name" value="Helicase_C-like"/>
</dbReference>
<dbReference type="InterPro" id="IPR014001">
    <property type="entry name" value="Helicase_ATP-bd"/>
</dbReference>
<dbReference type="GO" id="GO:0005524">
    <property type="term" value="F:ATP binding"/>
    <property type="evidence" value="ECO:0007669"/>
    <property type="project" value="InterPro"/>
</dbReference>
<evidence type="ECO:0000313" key="2">
    <source>
        <dbReference type="EMBL" id="KAA9339064.1"/>
    </source>
</evidence>
<dbReference type="AlphaFoldDB" id="A0A7L4ZW04"/>
<dbReference type="Pfam" id="PF00176">
    <property type="entry name" value="SNF2-rel_dom"/>
    <property type="match status" value="1"/>
</dbReference>
<keyword evidence="2" id="KW-0067">ATP-binding</keyword>
<dbReference type="InterPro" id="IPR049730">
    <property type="entry name" value="SNF2/RAD54-like_C"/>
</dbReference>
<dbReference type="SMART" id="SM00487">
    <property type="entry name" value="DEXDc"/>
    <property type="match status" value="1"/>
</dbReference>
<dbReference type="InterPro" id="IPR027417">
    <property type="entry name" value="P-loop_NTPase"/>
</dbReference>
<evidence type="ECO:0000256" key="1">
    <source>
        <dbReference type="ARBA" id="ARBA00022801"/>
    </source>
</evidence>
<dbReference type="Gene3D" id="3.40.50.10810">
    <property type="entry name" value="Tandem AAA-ATPase domain"/>
    <property type="match status" value="1"/>
</dbReference>
<dbReference type="PANTHER" id="PTHR10799">
    <property type="entry name" value="SNF2/RAD54 HELICASE FAMILY"/>
    <property type="match status" value="1"/>
</dbReference>
<dbReference type="PROSITE" id="PS51194">
    <property type="entry name" value="HELICASE_CTER"/>
    <property type="match status" value="1"/>
</dbReference>
<dbReference type="SUPFAM" id="SSF52540">
    <property type="entry name" value="P-loop containing nucleoside triphosphate hydrolases"/>
    <property type="match status" value="2"/>
</dbReference>
<dbReference type="Pfam" id="PF08455">
    <property type="entry name" value="SNF2_assoc"/>
    <property type="match status" value="1"/>
</dbReference>
<keyword evidence="3" id="KW-1185">Reference proteome</keyword>
<dbReference type="Pfam" id="PF00271">
    <property type="entry name" value="Helicase_C"/>
    <property type="match status" value="1"/>
</dbReference>
<reference evidence="2 3" key="1">
    <citation type="submission" date="2019-09" db="EMBL/GenBank/DDBJ databases">
        <title>Genome sequence of Hymenobacter sp. M3.</title>
        <authorList>
            <person name="Srinivasan S."/>
        </authorList>
    </citation>
    <scope>NUCLEOTIDE SEQUENCE [LARGE SCALE GENOMIC DNA]</scope>
    <source>
        <strain evidence="2 3">M3</strain>
    </source>
</reference>
<dbReference type="InterPro" id="IPR000330">
    <property type="entry name" value="SNF2_N"/>
</dbReference>
<dbReference type="GO" id="GO:0016787">
    <property type="term" value="F:hydrolase activity"/>
    <property type="evidence" value="ECO:0007669"/>
    <property type="project" value="UniProtKB-KW"/>
</dbReference>
<dbReference type="CDD" id="cd18012">
    <property type="entry name" value="DEXQc_arch_SWI2_SNF2"/>
    <property type="match status" value="1"/>
</dbReference>